<comment type="catalytic activity">
    <reaction evidence="10 11">
        <text>N(6)-L-threonylcarbamoyladenosine(37) in tRNA + (sulfur carrier)-SH + AH2 + 2 S-adenosyl-L-methionine = 2-methylsulfanyl-N(6)-L-threonylcarbamoyladenosine(37) in tRNA + (sulfur carrier)-H + 5'-deoxyadenosine + L-methionine + A + S-adenosyl-L-homocysteine + 2 H(+)</text>
        <dbReference type="Rhea" id="RHEA:37075"/>
        <dbReference type="Rhea" id="RHEA-COMP:10163"/>
        <dbReference type="Rhea" id="RHEA-COMP:11092"/>
        <dbReference type="Rhea" id="RHEA-COMP:14737"/>
        <dbReference type="Rhea" id="RHEA-COMP:14739"/>
        <dbReference type="ChEBI" id="CHEBI:13193"/>
        <dbReference type="ChEBI" id="CHEBI:15378"/>
        <dbReference type="ChEBI" id="CHEBI:17319"/>
        <dbReference type="ChEBI" id="CHEBI:17499"/>
        <dbReference type="ChEBI" id="CHEBI:29917"/>
        <dbReference type="ChEBI" id="CHEBI:57844"/>
        <dbReference type="ChEBI" id="CHEBI:57856"/>
        <dbReference type="ChEBI" id="CHEBI:59789"/>
        <dbReference type="ChEBI" id="CHEBI:64428"/>
        <dbReference type="ChEBI" id="CHEBI:74418"/>
        <dbReference type="ChEBI" id="CHEBI:74420"/>
        <dbReference type="EC" id="2.8.4.5"/>
    </reaction>
</comment>
<reference evidence="17 18" key="1">
    <citation type="submission" date="2018-01" db="EMBL/GenBank/DDBJ databases">
        <title>Metagenomic assembled genomes from two thermal pools in the Uzon Caldera, Kamchatka, Russia.</title>
        <authorList>
            <person name="Wilkins L."/>
            <person name="Ettinger C."/>
        </authorList>
    </citation>
    <scope>NUCLEOTIDE SEQUENCE [LARGE SCALE GENOMIC DNA]</scope>
    <source>
        <strain evidence="17">ZAV-06</strain>
    </source>
</reference>
<feature type="domain" description="TRAM" evidence="12">
    <location>
        <begin position="363"/>
        <end position="425"/>
    </location>
</feature>
<evidence type="ECO:0000313" key="15">
    <source>
        <dbReference type="EMBL" id="HEW64269.1"/>
    </source>
</evidence>
<evidence type="ECO:0000313" key="17">
    <source>
        <dbReference type="EMBL" id="PMB75848.1"/>
    </source>
</evidence>
<dbReference type="EC" id="2.8.4.5" evidence="11"/>
<comment type="function">
    <text evidence="1 11">Catalyzes the methylthiolation of N6-threonylcarbamoyladenosine (t(6)A), leading to the formation of 2-methylthio-N6-threonylcarbamoyladenosine (ms(2)t(6)A) at position 37 in tRNAs that read codons beginning with adenine.</text>
</comment>
<dbReference type="PROSITE" id="PS50926">
    <property type="entry name" value="TRAM"/>
    <property type="match status" value="1"/>
</dbReference>
<evidence type="ECO:0000256" key="8">
    <source>
        <dbReference type="ARBA" id="ARBA00023004"/>
    </source>
</evidence>
<dbReference type="InterPro" id="IPR058240">
    <property type="entry name" value="rSAM_sf"/>
</dbReference>
<dbReference type="SMART" id="SM00729">
    <property type="entry name" value="Elp3"/>
    <property type="match status" value="1"/>
</dbReference>
<keyword evidence="9 11" id="KW-0411">Iron-sulfur</keyword>
<comment type="cofactor">
    <cofactor evidence="11">
        <name>[4Fe-4S] cluster</name>
        <dbReference type="ChEBI" id="CHEBI:49883"/>
    </cofactor>
    <text evidence="11">Binds 1 or 2 [4Fe-4S] cluster. One cluster is coordinated with 3 cysteines and an exchangeable S-adenosyl-L-methionine.</text>
</comment>
<gene>
    <name evidence="17" type="ORF">C0188_01320</name>
    <name evidence="15" type="ORF">ENO39_04355</name>
    <name evidence="16" type="ORF">IOK49_00265</name>
</gene>
<proteinExistence type="inferred from homology"/>
<evidence type="ECO:0000256" key="10">
    <source>
        <dbReference type="ARBA" id="ARBA00051661"/>
    </source>
</evidence>
<keyword evidence="4 11" id="KW-0808">Transferase</keyword>
<evidence type="ECO:0000256" key="7">
    <source>
        <dbReference type="ARBA" id="ARBA00022723"/>
    </source>
</evidence>
<sequence>MKFFIKTFGCALNRSDSELMREILISRGFEEIDNLENADVIIVNTCTVRKDSDQKAIEYIEKVKQLNKNSKIVVAGCIPGSQPYLIKSRFPDAVLISPYETNRIVDAIFYETDFLGYEEFKRYNVPIVKTGNIAIVPLNDGCLSNCNFCITKVARRRLLSRMPKVILKAIKDLVENGVYEIQLSSQDASVYGIDFKGRPLLPDLVETINQEIKGEYMLRIAMMNPDGVKKDLENFVKIFEYEHVFKFLHLPIQSGDDEVLKIMGRDYSIEDALYVVNEFRSRIKDLRIATDIIVGHPGESEEAFENTLKVVVSGLFDRVHIAQYTPRPFTLSARMPQISDSVKKKRSSLLKEELEKVLNKKMEKYVGKIIEGVVVEKDEKRESYIARTKNYISIVLKGGKKVSLGMKVNIEITDYTPYDLRGIAL</sequence>
<dbReference type="InterPro" id="IPR007197">
    <property type="entry name" value="rSAM"/>
</dbReference>
<dbReference type="Gene3D" id="3.80.30.20">
    <property type="entry name" value="tm_1862 like domain"/>
    <property type="match status" value="1"/>
</dbReference>
<dbReference type="InterPro" id="IPR038135">
    <property type="entry name" value="Methylthiotransferase_N_sf"/>
</dbReference>
<evidence type="ECO:0000256" key="11">
    <source>
        <dbReference type="RuleBase" id="RU368081"/>
    </source>
</evidence>
<dbReference type="FunFam" id="3.80.30.20:FF:000002">
    <property type="entry name" value="threonylcarbamoyladenosine tRNA methylthiotransferase isoform X2"/>
    <property type="match status" value="1"/>
</dbReference>
<dbReference type="PROSITE" id="PS51918">
    <property type="entry name" value="RADICAL_SAM"/>
    <property type="match status" value="1"/>
</dbReference>
<dbReference type="Proteomes" id="UP000886076">
    <property type="component" value="Unassembled WGS sequence"/>
</dbReference>
<dbReference type="InterPro" id="IPR013848">
    <property type="entry name" value="Methylthiotransferase_N"/>
</dbReference>
<dbReference type="PROSITE" id="PS51449">
    <property type="entry name" value="MTTASE_N"/>
    <property type="match status" value="1"/>
</dbReference>
<feature type="domain" description="Radical SAM core" evidence="14">
    <location>
        <begin position="128"/>
        <end position="361"/>
    </location>
</feature>
<keyword evidence="7 11" id="KW-0479">Metal-binding</keyword>
<dbReference type="Gene3D" id="3.40.50.12160">
    <property type="entry name" value="Methylthiotransferase, N-terminal domain"/>
    <property type="match status" value="1"/>
</dbReference>
<dbReference type="AlphaFoldDB" id="A0A2J6N3B9"/>
<keyword evidence="5 11" id="KW-0949">S-adenosyl-L-methionine</keyword>
<dbReference type="PANTHER" id="PTHR11918:SF45">
    <property type="entry name" value="THREONYLCARBAMOYLADENOSINE TRNA METHYLTHIOTRANSFERASE"/>
    <property type="match status" value="1"/>
</dbReference>
<evidence type="ECO:0000256" key="4">
    <source>
        <dbReference type="ARBA" id="ARBA00022679"/>
    </source>
</evidence>
<evidence type="ECO:0000259" key="12">
    <source>
        <dbReference type="PROSITE" id="PS50926"/>
    </source>
</evidence>
<evidence type="ECO:0000256" key="6">
    <source>
        <dbReference type="ARBA" id="ARBA00022694"/>
    </source>
</evidence>
<dbReference type="EMBL" id="DSFH01000056">
    <property type="protein sequence ID" value="HEW64269.1"/>
    <property type="molecule type" value="Genomic_DNA"/>
</dbReference>
<evidence type="ECO:0000259" key="14">
    <source>
        <dbReference type="PROSITE" id="PS51918"/>
    </source>
</evidence>
<comment type="similarity">
    <text evidence="2 11">Belongs to the methylthiotransferase family. CDKAL1 subfamily.</text>
</comment>
<dbReference type="InterPro" id="IPR006466">
    <property type="entry name" value="MiaB-like_arc_euk"/>
</dbReference>
<dbReference type="Proteomes" id="UP000652307">
    <property type="component" value="Unassembled WGS sequence"/>
</dbReference>
<dbReference type="SUPFAM" id="SSF102114">
    <property type="entry name" value="Radical SAM enzymes"/>
    <property type="match status" value="1"/>
</dbReference>
<dbReference type="SFLD" id="SFLDG01082">
    <property type="entry name" value="B12-binding_domain_containing"/>
    <property type="match status" value="1"/>
</dbReference>
<evidence type="ECO:0000259" key="13">
    <source>
        <dbReference type="PROSITE" id="PS51449"/>
    </source>
</evidence>
<evidence type="ECO:0000313" key="16">
    <source>
        <dbReference type="EMBL" id="MBE9390524.1"/>
    </source>
</evidence>
<dbReference type="NCBIfam" id="TIGR01578">
    <property type="entry name" value="MiaB-like-B"/>
    <property type="match status" value="1"/>
</dbReference>
<dbReference type="SFLD" id="SFLDS00029">
    <property type="entry name" value="Radical_SAM"/>
    <property type="match status" value="1"/>
</dbReference>
<dbReference type="GO" id="GO:0051539">
    <property type="term" value="F:4 iron, 4 sulfur cluster binding"/>
    <property type="evidence" value="ECO:0007669"/>
    <property type="project" value="UniProtKB-UniRule"/>
</dbReference>
<dbReference type="InterPro" id="IPR005839">
    <property type="entry name" value="Methylthiotransferase"/>
</dbReference>
<dbReference type="InterPro" id="IPR006638">
    <property type="entry name" value="Elp3/MiaA/NifB-like_rSAM"/>
</dbReference>
<reference evidence="16" key="3">
    <citation type="submission" date="2020-10" db="EMBL/GenBank/DDBJ databases">
        <title>Fervidococcus fontis strain 3639Fd - the first crenarchaeon capable of growth on lipids.</title>
        <authorList>
            <person name="Kochetkova T.V."/>
            <person name="Elcheninov A.G."/>
            <person name="Toschakov S.V."/>
            <person name="Kublanov I.V."/>
        </authorList>
    </citation>
    <scope>NUCLEOTIDE SEQUENCE</scope>
    <source>
        <strain evidence="16">3639Fd</strain>
    </source>
</reference>
<dbReference type="Proteomes" id="UP000237153">
    <property type="component" value="Unassembled WGS sequence"/>
</dbReference>
<dbReference type="Pfam" id="PF01938">
    <property type="entry name" value="TRAM"/>
    <property type="match status" value="1"/>
</dbReference>
<evidence type="ECO:0000256" key="3">
    <source>
        <dbReference type="ARBA" id="ARBA00022485"/>
    </source>
</evidence>
<dbReference type="Pfam" id="PF04055">
    <property type="entry name" value="Radical_SAM"/>
    <property type="match status" value="1"/>
</dbReference>
<dbReference type="InterPro" id="IPR023404">
    <property type="entry name" value="rSAM_horseshoe"/>
</dbReference>
<name>A0A2J6N3B9_9CREN</name>
<dbReference type="RefSeq" id="WP_014558294.1">
    <property type="nucleotide sequence ID" value="NZ_DSFH01000056.1"/>
</dbReference>
<dbReference type="OMA" id="CEHFHIP"/>
<accession>A0A2J6N3B9</accession>
<dbReference type="EMBL" id="JADEZV010000001">
    <property type="protein sequence ID" value="MBE9390524.1"/>
    <property type="molecule type" value="Genomic_DNA"/>
</dbReference>
<evidence type="ECO:0000256" key="9">
    <source>
        <dbReference type="ARBA" id="ARBA00023014"/>
    </source>
</evidence>
<dbReference type="Pfam" id="PF00919">
    <property type="entry name" value="UPF0004"/>
    <property type="match status" value="1"/>
</dbReference>
<dbReference type="GO" id="GO:0046872">
    <property type="term" value="F:metal ion binding"/>
    <property type="evidence" value="ECO:0007669"/>
    <property type="project" value="UniProtKB-UniRule"/>
</dbReference>
<evidence type="ECO:0000256" key="1">
    <source>
        <dbReference type="ARBA" id="ARBA00002399"/>
    </source>
</evidence>
<dbReference type="GeneID" id="12450255"/>
<feature type="domain" description="MTTase N-terminal" evidence="13">
    <location>
        <begin position="1"/>
        <end position="113"/>
    </location>
</feature>
<dbReference type="NCBIfam" id="TIGR00089">
    <property type="entry name" value="MiaB/RimO family radical SAM methylthiotransferase"/>
    <property type="match status" value="1"/>
</dbReference>
<protein>
    <recommendedName>
        <fullName evidence="11">tRNA-t(6)A37 methylthiotransferase</fullName>
        <ecNumber evidence="11">2.8.4.5</ecNumber>
    </recommendedName>
</protein>
<organism evidence="17 18">
    <name type="scientific">Fervidicoccus fontis</name>
    <dbReference type="NCBI Taxonomy" id="683846"/>
    <lineage>
        <taxon>Archaea</taxon>
        <taxon>Thermoproteota</taxon>
        <taxon>Thermoprotei</taxon>
        <taxon>Fervidicoccales</taxon>
        <taxon>Fervidicoccaceae</taxon>
        <taxon>Fervidicoccus</taxon>
    </lineage>
</organism>
<dbReference type="PANTHER" id="PTHR11918">
    <property type="entry name" value="RADICAL SAM PROTEINS"/>
    <property type="match status" value="1"/>
</dbReference>
<dbReference type="FunFam" id="3.40.50.12160:FF:000003">
    <property type="entry name" value="CDK5 regulatory subunit-associated protein 1"/>
    <property type="match status" value="1"/>
</dbReference>
<reference evidence="15" key="2">
    <citation type="journal article" date="2020" name="mSystems">
        <title>Genome- and Community-Level Interaction Insights into Carbon Utilization and Element Cycling Functions of Hydrothermarchaeota in Hydrothermal Sediment.</title>
        <authorList>
            <person name="Zhou Z."/>
            <person name="Liu Y."/>
            <person name="Xu W."/>
            <person name="Pan J."/>
            <person name="Luo Z.H."/>
            <person name="Li M."/>
        </authorList>
    </citation>
    <scope>NUCLEOTIDE SEQUENCE [LARGE SCALE GENOMIC DNA]</scope>
    <source>
        <strain evidence="15">SpSt-1261</strain>
    </source>
</reference>
<comment type="caution">
    <text evidence="17">The sequence shown here is derived from an EMBL/GenBank/DDBJ whole genome shotgun (WGS) entry which is preliminary data.</text>
</comment>
<dbReference type="GO" id="GO:0035598">
    <property type="term" value="F:tRNA (N(6)-L-threonylcarbamoyladenosine(37)-C(2))-methylthiotransferase activity"/>
    <property type="evidence" value="ECO:0007669"/>
    <property type="project" value="UniProtKB-UniRule"/>
</dbReference>
<keyword evidence="3 11" id="KW-0004">4Fe-4S</keyword>
<keyword evidence="8 11" id="KW-0408">Iron</keyword>
<evidence type="ECO:0000313" key="18">
    <source>
        <dbReference type="Proteomes" id="UP000237153"/>
    </source>
</evidence>
<dbReference type="EMBL" id="PNIM01000005">
    <property type="protein sequence ID" value="PMB75848.1"/>
    <property type="molecule type" value="Genomic_DNA"/>
</dbReference>
<dbReference type="InterPro" id="IPR002792">
    <property type="entry name" value="TRAM_dom"/>
</dbReference>
<evidence type="ECO:0000256" key="2">
    <source>
        <dbReference type="ARBA" id="ARBA00008616"/>
    </source>
</evidence>
<evidence type="ECO:0000256" key="5">
    <source>
        <dbReference type="ARBA" id="ARBA00022691"/>
    </source>
</evidence>
<keyword evidence="6 11" id="KW-0819">tRNA processing</keyword>